<protein>
    <submittedName>
        <fullName evidence="1">Uncharacterized protein</fullName>
    </submittedName>
</protein>
<dbReference type="AlphaFoldDB" id="A0A026WEK0"/>
<accession>A0A026WEK0</accession>
<organism evidence="1 2">
    <name type="scientific">Ooceraea biroi</name>
    <name type="common">Clonal raider ant</name>
    <name type="synonym">Cerapachys biroi</name>
    <dbReference type="NCBI Taxonomy" id="2015173"/>
    <lineage>
        <taxon>Eukaryota</taxon>
        <taxon>Metazoa</taxon>
        <taxon>Ecdysozoa</taxon>
        <taxon>Arthropoda</taxon>
        <taxon>Hexapoda</taxon>
        <taxon>Insecta</taxon>
        <taxon>Pterygota</taxon>
        <taxon>Neoptera</taxon>
        <taxon>Endopterygota</taxon>
        <taxon>Hymenoptera</taxon>
        <taxon>Apocrita</taxon>
        <taxon>Aculeata</taxon>
        <taxon>Formicoidea</taxon>
        <taxon>Formicidae</taxon>
        <taxon>Dorylinae</taxon>
        <taxon>Ooceraea</taxon>
    </lineage>
</organism>
<reference evidence="1 2" key="1">
    <citation type="journal article" date="2014" name="Curr. Biol.">
        <title>The genome of the clonal raider ant Cerapachys biroi.</title>
        <authorList>
            <person name="Oxley P.R."/>
            <person name="Ji L."/>
            <person name="Fetter-Pruneda I."/>
            <person name="McKenzie S.K."/>
            <person name="Li C."/>
            <person name="Hu H."/>
            <person name="Zhang G."/>
            <person name="Kronauer D.J."/>
        </authorList>
    </citation>
    <scope>NUCLEOTIDE SEQUENCE [LARGE SCALE GENOMIC DNA]</scope>
</reference>
<dbReference type="EMBL" id="KK107293">
    <property type="protein sequence ID" value="EZA53454.1"/>
    <property type="molecule type" value="Genomic_DNA"/>
</dbReference>
<keyword evidence="2" id="KW-1185">Reference proteome</keyword>
<proteinExistence type="predicted"/>
<name>A0A026WEK0_OOCBI</name>
<sequence length="61" mass="6934">MGVPGTSGSGHCATRSIDETGYYYAKRRLQRAARIDVDCSEFESVFLLRRVFPEYSLEKNV</sequence>
<dbReference type="Proteomes" id="UP000053097">
    <property type="component" value="Unassembled WGS sequence"/>
</dbReference>
<evidence type="ECO:0000313" key="1">
    <source>
        <dbReference type="EMBL" id="EZA53454.1"/>
    </source>
</evidence>
<evidence type="ECO:0000313" key="2">
    <source>
        <dbReference type="Proteomes" id="UP000053097"/>
    </source>
</evidence>
<gene>
    <name evidence="1" type="ORF">X777_06535</name>
</gene>